<protein>
    <submittedName>
        <fullName evidence="2">Uncharacterized protein</fullName>
    </submittedName>
</protein>
<keyword evidence="3" id="KW-1185">Reference proteome</keyword>
<evidence type="ECO:0000256" key="1">
    <source>
        <dbReference type="SAM" id="MobiDB-lite"/>
    </source>
</evidence>
<gene>
    <name evidence="2" type="ORF">AADV58_08310</name>
</gene>
<reference evidence="2 3" key="1">
    <citation type="submission" date="2024-04" db="EMBL/GenBank/DDBJ databases">
        <title>Dissimilatory iodate-reducing microorganisms contribute to the enrichment of iodine in groundwater.</title>
        <authorList>
            <person name="Jiang Z."/>
        </authorList>
    </citation>
    <scope>NUCLEOTIDE SEQUENCE [LARGE SCALE GENOMIC DNA]</scope>
    <source>
        <strain evidence="2 3">NCP973</strain>
    </source>
</reference>
<dbReference type="EMBL" id="CP151406">
    <property type="protein sequence ID" value="WZJ19973.1"/>
    <property type="molecule type" value="Genomic_DNA"/>
</dbReference>
<dbReference type="RefSeq" id="WP_341742872.1">
    <property type="nucleotide sequence ID" value="NZ_CP151406.1"/>
</dbReference>
<sequence>MRLQLAPLVLSKNGPVFRDGTGTASKTDRQTGGNTMLANNQSQTTSKSQGRDAAIQITCNSEDQPAA</sequence>
<proteinExistence type="predicted"/>
<feature type="compositionally biased region" description="Polar residues" evidence="1">
    <location>
        <begin position="22"/>
        <end position="48"/>
    </location>
</feature>
<organism evidence="2 3">
    <name type="scientific">Azonexus hydrophilus</name>
    <dbReference type="NCBI Taxonomy" id="418702"/>
    <lineage>
        <taxon>Bacteria</taxon>
        <taxon>Pseudomonadati</taxon>
        <taxon>Pseudomonadota</taxon>
        <taxon>Betaproteobacteria</taxon>
        <taxon>Rhodocyclales</taxon>
        <taxon>Azonexaceae</taxon>
        <taxon>Azonexus</taxon>
    </lineage>
</organism>
<evidence type="ECO:0000313" key="2">
    <source>
        <dbReference type="EMBL" id="WZJ19973.1"/>
    </source>
</evidence>
<name>A0ABZ2XBG4_9RHOO</name>
<dbReference type="Proteomes" id="UP001479520">
    <property type="component" value="Chromosome"/>
</dbReference>
<feature type="region of interest" description="Disordered" evidence="1">
    <location>
        <begin position="1"/>
        <end position="53"/>
    </location>
</feature>
<accession>A0ABZ2XBG4</accession>
<evidence type="ECO:0000313" key="3">
    <source>
        <dbReference type="Proteomes" id="UP001479520"/>
    </source>
</evidence>